<sequence length="133" mass="15529">MAANRICKREGFKQKLQQLYITLQQVNHGVAKEPRFSQIFKASTEEEFQIIIGQSTAFDEPNLTKQPIRPKLEIHVDLKQKTRSRTQSRANKDETMLGPQRTHQDQTFITLPKQEEDEWITKETRSIKFTVAS</sequence>
<reference evidence="2" key="1">
    <citation type="submission" date="2023-05" db="EMBL/GenBank/DDBJ databases">
        <title>Nepenthes gracilis genome sequencing.</title>
        <authorList>
            <person name="Fukushima K."/>
        </authorList>
    </citation>
    <scope>NUCLEOTIDE SEQUENCE</scope>
    <source>
        <strain evidence="2">SING2019-196</strain>
    </source>
</reference>
<evidence type="ECO:0000313" key="2">
    <source>
        <dbReference type="EMBL" id="GMH30760.1"/>
    </source>
</evidence>
<protein>
    <submittedName>
        <fullName evidence="2">Uncharacterized protein</fullName>
    </submittedName>
</protein>
<organism evidence="2 3">
    <name type="scientific">Nepenthes gracilis</name>
    <name type="common">Slender pitcher plant</name>
    <dbReference type="NCBI Taxonomy" id="150966"/>
    <lineage>
        <taxon>Eukaryota</taxon>
        <taxon>Viridiplantae</taxon>
        <taxon>Streptophyta</taxon>
        <taxon>Embryophyta</taxon>
        <taxon>Tracheophyta</taxon>
        <taxon>Spermatophyta</taxon>
        <taxon>Magnoliopsida</taxon>
        <taxon>eudicotyledons</taxon>
        <taxon>Gunneridae</taxon>
        <taxon>Pentapetalae</taxon>
        <taxon>Caryophyllales</taxon>
        <taxon>Nepenthaceae</taxon>
        <taxon>Nepenthes</taxon>
    </lineage>
</organism>
<dbReference type="AlphaFoldDB" id="A0AAD3TJP3"/>
<proteinExistence type="predicted"/>
<accession>A0AAD3TJP3</accession>
<dbReference type="EMBL" id="BSYO01000039">
    <property type="protein sequence ID" value="GMH30760.1"/>
    <property type="molecule type" value="Genomic_DNA"/>
</dbReference>
<dbReference type="Proteomes" id="UP001279734">
    <property type="component" value="Unassembled WGS sequence"/>
</dbReference>
<feature type="region of interest" description="Disordered" evidence="1">
    <location>
        <begin position="76"/>
        <end position="107"/>
    </location>
</feature>
<evidence type="ECO:0000256" key="1">
    <source>
        <dbReference type="SAM" id="MobiDB-lite"/>
    </source>
</evidence>
<evidence type="ECO:0000313" key="3">
    <source>
        <dbReference type="Proteomes" id="UP001279734"/>
    </source>
</evidence>
<name>A0AAD3TJP3_NEPGR</name>
<comment type="caution">
    <text evidence="2">The sequence shown here is derived from an EMBL/GenBank/DDBJ whole genome shotgun (WGS) entry which is preliminary data.</text>
</comment>
<gene>
    <name evidence="2" type="ORF">Nepgr_032603</name>
</gene>
<keyword evidence="3" id="KW-1185">Reference proteome</keyword>